<comment type="caution">
    <text evidence="8">The sequence shown here is derived from an EMBL/GenBank/DDBJ whole genome shotgun (WGS) entry which is preliminary data.</text>
</comment>
<evidence type="ECO:0000259" key="5">
    <source>
        <dbReference type="PROSITE" id="PS51085"/>
    </source>
</evidence>
<dbReference type="InterPro" id="IPR006963">
    <property type="entry name" value="Mopterin_OxRdtase_4Fe-4S_dom"/>
</dbReference>
<evidence type="ECO:0000256" key="2">
    <source>
        <dbReference type="ARBA" id="ARBA00022723"/>
    </source>
</evidence>
<dbReference type="Gene3D" id="3.10.20.30">
    <property type="match status" value="1"/>
</dbReference>
<dbReference type="SUPFAM" id="SSF50692">
    <property type="entry name" value="ADC-like"/>
    <property type="match status" value="1"/>
</dbReference>
<name>A0A840IM88_9PSEU</name>
<keyword evidence="2" id="KW-0479">Metal-binding</keyword>
<dbReference type="CDD" id="cd02781">
    <property type="entry name" value="MopB_CT_Acetylene-hydratase"/>
    <property type="match status" value="1"/>
</dbReference>
<dbReference type="InterPro" id="IPR001433">
    <property type="entry name" value="OxRdtase_FAD/NAD-bd"/>
</dbReference>
<feature type="domain" description="2Fe-2S ferredoxin-type" evidence="5">
    <location>
        <begin position="1029"/>
        <end position="1111"/>
    </location>
</feature>
<dbReference type="PANTHER" id="PTHR43742">
    <property type="entry name" value="TRIMETHYLAMINE-N-OXIDE REDUCTASE"/>
    <property type="match status" value="1"/>
</dbReference>
<dbReference type="InterPro" id="IPR017938">
    <property type="entry name" value="Riboflavin_synthase-like_b-brl"/>
</dbReference>
<dbReference type="SMART" id="SM00926">
    <property type="entry name" value="Molybdop_Fe4S4"/>
    <property type="match status" value="1"/>
</dbReference>
<dbReference type="InterPro" id="IPR009010">
    <property type="entry name" value="Asp_de-COase-like_dom_sf"/>
</dbReference>
<dbReference type="InterPro" id="IPR050612">
    <property type="entry name" value="Prok_Mopterin_Oxidored"/>
</dbReference>
<protein>
    <submittedName>
        <fullName evidence="8">Anaerobic selenocysteine-containing dehydrogenase/ferredoxin-NADP reductase</fullName>
    </submittedName>
</protein>
<dbReference type="PANTHER" id="PTHR43742:SF6">
    <property type="entry name" value="OXIDOREDUCTASE YYAE-RELATED"/>
    <property type="match status" value="1"/>
</dbReference>
<dbReference type="PRINTS" id="PR00409">
    <property type="entry name" value="PHDIOXRDTASE"/>
</dbReference>
<evidence type="ECO:0000256" key="1">
    <source>
        <dbReference type="ARBA" id="ARBA00010312"/>
    </source>
</evidence>
<dbReference type="InterPro" id="IPR039261">
    <property type="entry name" value="FNR_nucleotide-bd"/>
</dbReference>
<dbReference type="EMBL" id="JACHMG010000001">
    <property type="protein sequence ID" value="MBB4683446.1"/>
    <property type="molecule type" value="Genomic_DNA"/>
</dbReference>
<dbReference type="SUPFAM" id="SSF54292">
    <property type="entry name" value="2Fe-2S ferredoxin-like"/>
    <property type="match status" value="1"/>
</dbReference>
<evidence type="ECO:0000313" key="8">
    <source>
        <dbReference type="EMBL" id="MBB4683446.1"/>
    </source>
</evidence>
<evidence type="ECO:0000259" key="7">
    <source>
        <dbReference type="PROSITE" id="PS51669"/>
    </source>
</evidence>
<dbReference type="CDD" id="cd00207">
    <property type="entry name" value="fer2"/>
    <property type="match status" value="1"/>
</dbReference>
<dbReference type="Pfam" id="PF01568">
    <property type="entry name" value="Molydop_binding"/>
    <property type="match status" value="1"/>
</dbReference>
<reference evidence="8 9" key="1">
    <citation type="submission" date="2020-08" db="EMBL/GenBank/DDBJ databases">
        <title>Sequencing the genomes of 1000 actinobacteria strains.</title>
        <authorList>
            <person name="Klenk H.-P."/>
        </authorList>
    </citation>
    <scope>NUCLEOTIDE SEQUENCE [LARGE SCALE GENOMIC DNA]</scope>
    <source>
        <strain evidence="8 9">DSM 45859</strain>
    </source>
</reference>
<dbReference type="InterPro" id="IPR006656">
    <property type="entry name" value="Mopterin_OxRdtase"/>
</dbReference>
<evidence type="ECO:0000259" key="6">
    <source>
        <dbReference type="PROSITE" id="PS51384"/>
    </source>
</evidence>
<proteinExistence type="inferred from homology"/>
<dbReference type="Gene3D" id="3.40.228.10">
    <property type="entry name" value="Dimethylsulfoxide Reductase, domain 2"/>
    <property type="match status" value="2"/>
</dbReference>
<keyword evidence="3" id="KW-0408">Iron</keyword>
<dbReference type="Pfam" id="PF00384">
    <property type="entry name" value="Molybdopterin"/>
    <property type="match status" value="1"/>
</dbReference>
<dbReference type="InterPro" id="IPR036010">
    <property type="entry name" value="2Fe-2S_ferredoxin-like_sf"/>
</dbReference>
<dbReference type="PROSITE" id="PS51669">
    <property type="entry name" value="4FE4S_MOW_BIS_MGD"/>
    <property type="match status" value="1"/>
</dbReference>
<dbReference type="Gene3D" id="3.30.2070.10">
    <property type="entry name" value="Formate dehydrogenase/DMSO reductase"/>
    <property type="match status" value="1"/>
</dbReference>
<dbReference type="PROSITE" id="PS51085">
    <property type="entry name" value="2FE2S_FER_2"/>
    <property type="match status" value="1"/>
</dbReference>
<dbReference type="PROSITE" id="PS51384">
    <property type="entry name" value="FAD_FR"/>
    <property type="match status" value="1"/>
</dbReference>
<evidence type="ECO:0000313" key="9">
    <source>
        <dbReference type="Proteomes" id="UP000581769"/>
    </source>
</evidence>
<dbReference type="Proteomes" id="UP000581769">
    <property type="component" value="Unassembled WGS sequence"/>
</dbReference>
<sequence length="1111" mass="121060">MSEVRGYCTLCRSRCGAVYTVEDGRLRGVRPDPGHPTGAAMCPKGRAAPELVHSPARLTRPLRRTTPKSDPDPGWREITWDEALTEIAARLGEIRARDGAEAVAFSVTSPSGTPMSDAIDWVERFIRHFGSPNTLYSTEICNWHKDFAHAFTFGRGLPGPDYASTGLAVLWGHNPAKSWLAQSAALATGRGRGARLAVIDPRRSTSALQADHWLRVRPGTDGALALGLAGRLLARRGHDERFVRSWTNAPLLVRQDTGRFLRAHEIESGASGFVVWDERSAQPEPYDTSRAARRPERFALHGLRRVHTRSGPVDCVPAFAHYEKACAAWPLDRTASFTTVEPAAIEALAEDLAAAESVSYASWTGIGQHGNATQTERAVATLYALTGSFDAPGGNVVLPKQPIATVSSPDQLDPRQRGKALGLKRFPLGPPAQGWITARDFCRAAVDGDPYPVRALVSFGGNLLLSQPDPHRTAEALRSLEFAVHLDLFENPTARFADLLLPVQSPWEHEAFRPGFEITLAAQERVQLRPRMVAPVGESRSDTEVVFDLATRLGLGEEFFGGSIERGWNHQLAPLGLTADDLRRHPGGVDLPLEHRHRKYSEVREDGSVTGFDTPTGRVELYSERLAEHGQPAVPAADPPPADPRRPLVLTCAKNGYFCHSQHRGISSLRKRFPEPVVELSAELARDRGIEDGQWARITTAQGAVRMRARIDPALHPDVVVAEYGWWQPAPDLALPGADPLDHGGTNYNLLIGTDAHDPVSGSSPLRCTPCDIRPAETRPWTGRREFVVDQARLETADVLSLRLRPVDGRALPAFRPGQHLTVAWPDEPEVTRSYSLTGAAAGPGEAYSIAVRRVAGGRFSPAAHDRLRPGTRLLAWPPSGLFAIPAVHPQPIVLLAAGIGITPFLSHLETLARAPLDAPEVVLHYGSRHPRSQAFRERIAELIGHLPHARVADHYSRPEAGTPSRVSADSIDEGLIRRRARFYLCGPESMLTEVTAGLVERGVPRFDIFTEKFHAAPAPVRIRDDATANVRFARSGRALTWRKTDGTLLQLADEAGITLPSGCRLGQCESCSVALLRGTVAHLVTPADDLPEDHCLTCQSVPTSDVVLDA</sequence>
<dbReference type="Gene3D" id="3.40.50.80">
    <property type="entry name" value="Nucleotide-binding domain of ferredoxin-NADP reductase (FNR) module"/>
    <property type="match status" value="1"/>
</dbReference>
<dbReference type="Gene3D" id="3.40.50.740">
    <property type="match status" value="2"/>
</dbReference>
<dbReference type="Gene3D" id="2.20.25.90">
    <property type="entry name" value="ADC-like domains"/>
    <property type="match status" value="1"/>
</dbReference>
<dbReference type="Pfam" id="PF04879">
    <property type="entry name" value="Molybdop_Fe4S4"/>
    <property type="match status" value="1"/>
</dbReference>
<dbReference type="Pfam" id="PF00111">
    <property type="entry name" value="Fer2"/>
    <property type="match status" value="1"/>
</dbReference>
<dbReference type="GO" id="GO:0016491">
    <property type="term" value="F:oxidoreductase activity"/>
    <property type="evidence" value="ECO:0007669"/>
    <property type="project" value="InterPro"/>
</dbReference>
<keyword evidence="4" id="KW-0411">Iron-sulfur</keyword>
<dbReference type="SUPFAM" id="SSF53706">
    <property type="entry name" value="Formate dehydrogenase/DMSO reductase, domains 1-3"/>
    <property type="match status" value="1"/>
</dbReference>
<dbReference type="AlphaFoldDB" id="A0A840IM88"/>
<dbReference type="CDD" id="cd06184">
    <property type="entry name" value="flavohem_like_fad_nad_binding"/>
    <property type="match status" value="1"/>
</dbReference>
<organism evidence="8 9">
    <name type="scientific">Amycolatopsis jiangsuensis</name>
    <dbReference type="NCBI Taxonomy" id="1181879"/>
    <lineage>
        <taxon>Bacteria</taxon>
        <taxon>Bacillati</taxon>
        <taxon>Actinomycetota</taxon>
        <taxon>Actinomycetes</taxon>
        <taxon>Pseudonocardiales</taxon>
        <taxon>Pseudonocardiaceae</taxon>
        <taxon>Amycolatopsis</taxon>
    </lineage>
</organism>
<dbReference type="SUPFAM" id="SSF52343">
    <property type="entry name" value="Ferredoxin reductase-like, C-terminal NADP-linked domain"/>
    <property type="match status" value="1"/>
</dbReference>
<dbReference type="InterPro" id="IPR001041">
    <property type="entry name" value="2Fe-2S_ferredoxin-type"/>
</dbReference>
<dbReference type="InterPro" id="IPR017927">
    <property type="entry name" value="FAD-bd_FR_type"/>
</dbReference>
<dbReference type="RefSeq" id="WP_184777944.1">
    <property type="nucleotide sequence ID" value="NZ_JACHMG010000001.1"/>
</dbReference>
<dbReference type="InterPro" id="IPR037949">
    <property type="entry name" value="MopB_CT_Acetylene-hydratase"/>
</dbReference>
<keyword evidence="9" id="KW-1185">Reference proteome</keyword>
<feature type="domain" description="FAD-binding FR-type" evidence="6">
    <location>
        <begin position="782"/>
        <end position="886"/>
    </location>
</feature>
<comment type="similarity">
    <text evidence="1">Belongs to the prokaryotic molybdopterin-containing oxidoreductase family.</text>
</comment>
<dbReference type="GO" id="GO:0051536">
    <property type="term" value="F:iron-sulfur cluster binding"/>
    <property type="evidence" value="ECO:0007669"/>
    <property type="project" value="UniProtKB-KW"/>
</dbReference>
<feature type="domain" description="4Fe-4S Mo/W bis-MGD-type" evidence="7">
    <location>
        <begin position="1"/>
        <end position="56"/>
    </location>
</feature>
<dbReference type="GO" id="GO:0046872">
    <property type="term" value="F:metal ion binding"/>
    <property type="evidence" value="ECO:0007669"/>
    <property type="project" value="UniProtKB-KW"/>
</dbReference>
<evidence type="ECO:0000256" key="3">
    <source>
        <dbReference type="ARBA" id="ARBA00023004"/>
    </source>
</evidence>
<dbReference type="GO" id="GO:0018818">
    <property type="term" value="F:acetylene hydratase activity"/>
    <property type="evidence" value="ECO:0007669"/>
    <property type="project" value="InterPro"/>
</dbReference>
<accession>A0A840IM88</accession>
<dbReference type="Gene3D" id="2.40.30.10">
    <property type="entry name" value="Translation factors"/>
    <property type="match status" value="1"/>
</dbReference>
<dbReference type="InterPro" id="IPR006657">
    <property type="entry name" value="MoPterin_dinucl-bd_dom"/>
</dbReference>
<dbReference type="Pfam" id="PF00175">
    <property type="entry name" value="NAD_binding_1"/>
    <property type="match status" value="1"/>
</dbReference>
<gene>
    <name evidence="8" type="ORF">BJY18_000931</name>
</gene>
<dbReference type="SUPFAM" id="SSF63380">
    <property type="entry name" value="Riboflavin synthase domain-like"/>
    <property type="match status" value="1"/>
</dbReference>
<dbReference type="Gene3D" id="2.40.40.20">
    <property type="match status" value="1"/>
</dbReference>
<dbReference type="GO" id="GO:0043546">
    <property type="term" value="F:molybdopterin cofactor binding"/>
    <property type="evidence" value="ECO:0007669"/>
    <property type="project" value="InterPro"/>
</dbReference>
<evidence type="ECO:0000256" key="4">
    <source>
        <dbReference type="ARBA" id="ARBA00023014"/>
    </source>
</evidence>
<dbReference type="InterPro" id="IPR012675">
    <property type="entry name" value="Beta-grasp_dom_sf"/>
</dbReference>